<name>A0A5C5PSS0_9PSED</name>
<gene>
    <name evidence="1" type="ORF">FJD37_20710</name>
    <name evidence="2" type="ORF">FJD38_00740</name>
</gene>
<dbReference type="EMBL" id="VFIP01000056">
    <property type="protein sequence ID" value="TWR83471.1"/>
    <property type="molecule type" value="Genomic_DNA"/>
</dbReference>
<evidence type="ECO:0000313" key="4">
    <source>
        <dbReference type="Proteomes" id="UP000318428"/>
    </source>
</evidence>
<dbReference type="Proteomes" id="UP000317901">
    <property type="component" value="Unassembled WGS sequence"/>
</dbReference>
<dbReference type="Proteomes" id="UP000318428">
    <property type="component" value="Unassembled WGS sequence"/>
</dbReference>
<dbReference type="RefSeq" id="WP_146383651.1">
    <property type="nucleotide sequence ID" value="NZ_CP142033.1"/>
</dbReference>
<evidence type="ECO:0000313" key="2">
    <source>
        <dbReference type="EMBL" id="TWR92177.1"/>
    </source>
</evidence>
<reference evidence="3 4" key="1">
    <citation type="submission" date="2019-06" db="EMBL/GenBank/DDBJ databases">
        <title>Pseudomonas bimorpha sp. nov. isolated from bovine raw milk and skim milk concentrate.</title>
        <authorList>
            <person name="Hofmann K."/>
            <person name="Huptas C."/>
            <person name="Doll E."/>
            <person name="Scherer S."/>
            <person name="Wenning M."/>
        </authorList>
    </citation>
    <scope>NUCLEOTIDE SEQUENCE [LARGE SCALE GENOMIC DNA]</scope>
    <source>
        <strain evidence="2 4">DSM 108989</strain>
        <strain evidence="1 3">DSM 108990</strain>
    </source>
</reference>
<keyword evidence="4" id="KW-1185">Reference proteome</keyword>
<dbReference type="EMBL" id="VFIO01000001">
    <property type="protein sequence ID" value="TWR92177.1"/>
    <property type="molecule type" value="Genomic_DNA"/>
</dbReference>
<evidence type="ECO:0000313" key="3">
    <source>
        <dbReference type="Proteomes" id="UP000317901"/>
    </source>
</evidence>
<sequence>MFKDLTSHLKEKNVHSLNVVPSNNIELFDCYTGLILGALYRHFPLPITLTAEDFIDYKGAEAGNRAALEKEEDLFMGTLKWLADVGYIHFDGMSGISFFEVVLTNPGLLLLRAFPEGADTAPTIGEKLSQCLNNETNAELRGLVTEALSLGSRMIRPMTRSGI</sequence>
<dbReference type="OrthoDB" id="6958576at2"/>
<organism evidence="1 3">
    <name type="scientific">Pseudomonas saxonica</name>
    <dbReference type="NCBI Taxonomy" id="2600598"/>
    <lineage>
        <taxon>Bacteria</taxon>
        <taxon>Pseudomonadati</taxon>
        <taxon>Pseudomonadota</taxon>
        <taxon>Gammaproteobacteria</taxon>
        <taxon>Pseudomonadales</taxon>
        <taxon>Pseudomonadaceae</taxon>
        <taxon>Pseudomonas</taxon>
    </lineage>
</organism>
<evidence type="ECO:0000313" key="1">
    <source>
        <dbReference type="EMBL" id="TWR83471.1"/>
    </source>
</evidence>
<comment type="caution">
    <text evidence="1">The sequence shown here is derived from an EMBL/GenBank/DDBJ whole genome shotgun (WGS) entry which is preliminary data.</text>
</comment>
<proteinExistence type="predicted"/>
<dbReference type="AlphaFoldDB" id="A0A5C5PSS0"/>
<protein>
    <submittedName>
        <fullName evidence="1">Uncharacterized protein</fullName>
    </submittedName>
</protein>
<accession>A0A5C5PSS0</accession>